<keyword evidence="13" id="KW-1185">Reference proteome</keyword>
<dbReference type="Gene3D" id="3.10.520.10">
    <property type="entry name" value="ApbE-like domains"/>
    <property type="match status" value="1"/>
</dbReference>
<keyword evidence="5 10" id="KW-0479">Metal-binding</keyword>
<dbReference type="RefSeq" id="WP_113868014.1">
    <property type="nucleotide sequence ID" value="NZ_BAABQN010000004.1"/>
</dbReference>
<evidence type="ECO:0000256" key="4">
    <source>
        <dbReference type="ARBA" id="ARBA00022679"/>
    </source>
</evidence>
<dbReference type="PANTHER" id="PTHR30040:SF2">
    <property type="entry name" value="FAD:PROTEIN FMN TRANSFERASE"/>
    <property type="match status" value="1"/>
</dbReference>
<comment type="cofactor">
    <cofactor evidence="11">
        <name>Mg(2+)</name>
        <dbReference type="ChEBI" id="CHEBI:18420"/>
    </cofactor>
    <cofactor evidence="11">
        <name>Mn(2+)</name>
        <dbReference type="ChEBI" id="CHEBI:29035"/>
    </cofactor>
    <text evidence="11">Magnesium. Can also use manganese.</text>
</comment>
<dbReference type="PIRSF" id="PIRSF006268">
    <property type="entry name" value="ApbE"/>
    <property type="match status" value="1"/>
</dbReference>
<evidence type="ECO:0000256" key="2">
    <source>
        <dbReference type="ARBA" id="ARBA00016337"/>
    </source>
</evidence>
<dbReference type="PANTHER" id="PTHR30040">
    <property type="entry name" value="THIAMINE BIOSYNTHESIS LIPOPROTEIN APBE"/>
    <property type="match status" value="1"/>
</dbReference>
<evidence type="ECO:0000256" key="5">
    <source>
        <dbReference type="ARBA" id="ARBA00022723"/>
    </source>
</evidence>
<keyword evidence="4 10" id="KW-0808">Transferase</keyword>
<feature type="binding site" evidence="11">
    <location>
        <position position="147"/>
    </location>
    <ligand>
        <name>Mg(2+)</name>
        <dbReference type="ChEBI" id="CHEBI:18420"/>
    </ligand>
</feature>
<comment type="caution">
    <text evidence="12">The sequence shown here is derived from an EMBL/GenBank/DDBJ whole genome shotgun (WGS) entry which is preliminary data.</text>
</comment>
<proteinExistence type="inferred from homology"/>
<dbReference type="GO" id="GO:0016740">
    <property type="term" value="F:transferase activity"/>
    <property type="evidence" value="ECO:0007669"/>
    <property type="project" value="UniProtKB-UniRule"/>
</dbReference>
<evidence type="ECO:0000256" key="10">
    <source>
        <dbReference type="PIRNR" id="PIRNR006268"/>
    </source>
</evidence>
<evidence type="ECO:0000313" key="13">
    <source>
        <dbReference type="Proteomes" id="UP000252254"/>
    </source>
</evidence>
<evidence type="ECO:0000256" key="9">
    <source>
        <dbReference type="ARBA" id="ARBA00048540"/>
    </source>
</evidence>
<keyword evidence="6 10" id="KW-0274">FAD</keyword>
<reference evidence="12 13" key="1">
    <citation type="submission" date="2018-06" db="EMBL/GenBank/DDBJ databases">
        <title>Genomic Encyclopedia of Type Strains, Phase IV (KMG-IV): sequencing the most valuable type-strain genomes for metagenomic binning, comparative biology and taxonomic classification.</title>
        <authorList>
            <person name="Goeker M."/>
        </authorList>
    </citation>
    <scope>NUCLEOTIDE SEQUENCE [LARGE SCALE GENOMIC DNA]</scope>
    <source>
        <strain evidence="12 13">DSM 15140</strain>
    </source>
</reference>
<dbReference type="EMBL" id="QNRI01000003">
    <property type="protein sequence ID" value="RBO99859.1"/>
    <property type="molecule type" value="Genomic_DNA"/>
</dbReference>
<keyword evidence="7 10" id="KW-0460">Magnesium</keyword>
<dbReference type="STRING" id="200904.GCA_900168775_00162"/>
<feature type="binding site" evidence="11">
    <location>
        <position position="267"/>
    </location>
    <ligand>
        <name>Mg(2+)</name>
        <dbReference type="ChEBI" id="CHEBI:18420"/>
    </ligand>
</feature>
<comment type="similarity">
    <text evidence="10">Belongs to the ApbE family.</text>
</comment>
<dbReference type="EC" id="2.7.1.180" evidence="1 10"/>
<keyword evidence="12" id="KW-0449">Lipoprotein</keyword>
<gene>
    <name evidence="12" type="ORF">DES48_103186</name>
</gene>
<evidence type="ECO:0000256" key="6">
    <source>
        <dbReference type="ARBA" id="ARBA00022827"/>
    </source>
</evidence>
<evidence type="ECO:0000256" key="1">
    <source>
        <dbReference type="ARBA" id="ARBA00011955"/>
    </source>
</evidence>
<keyword evidence="3 10" id="KW-0285">Flavoprotein</keyword>
<evidence type="ECO:0000313" key="12">
    <source>
        <dbReference type="EMBL" id="RBO99859.1"/>
    </source>
</evidence>
<dbReference type="InterPro" id="IPR024932">
    <property type="entry name" value="ApbE"/>
</dbReference>
<dbReference type="GO" id="GO:0046872">
    <property type="term" value="F:metal ion binding"/>
    <property type="evidence" value="ECO:0007669"/>
    <property type="project" value="UniProtKB-UniRule"/>
</dbReference>
<dbReference type="OrthoDB" id="9778595at2"/>
<protein>
    <recommendedName>
        <fullName evidence="2 10">FAD:protein FMN transferase</fullName>
        <ecNumber evidence="1 10">2.7.1.180</ecNumber>
    </recommendedName>
    <alternativeName>
        <fullName evidence="8 10">Flavin transferase</fullName>
    </alternativeName>
</protein>
<evidence type="ECO:0000256" key="11">
    <source>
        <dbReference type="PIRSR" id="PIRSR006268-2"/>
    </source>
</evidence>
<name>A0A366EDN5_9BACI</name>
<dbReference type="Proteomes" id="UP000252254">
    <property type="component" value="Unassembled WGS sequence"/>
</dbReference>
<dbReference type="SUPFAM" id="SSF143631">
    <property type="entry name" value="ApbE-like"/>
    <property type="match status" value="1"/>
</dbReference>
<evidence type="ECO:0000256" key="3">
    <source>
        <dbReference type="ARBA" id="ARBA00022630"/>
    </source>
</evidence>
<sequence>MPRSETSVHMMGTIIDLMIDSGESKQLINQVIDDLKVYDKRFSANQLQSELMAVNQQAGITPISVHPELYHLIKIGKLHSTAENSFLNIALGPLIKIWHIGFNDARKPTDYQINTVLKLTDPNQIQLHDENRTVFLPQKGMEIDLGALAKGFIADQVIQKLRQHKVKTAYINLGGNFLSTGLSSTRKSGEYRIGIQDPKKERHHYLLAVDTLNQSVVTSGVYERKLKHDSKSFHHIFDPKTGYPIKTDVTSLTIVSSASIDGEIWTTRLFGYPAKEIVSIVNTLTNIESIVITNDSNIYISKGLKGKITPFTSTLKIMD</sequence>
<evidence type="ECO:0000256" key="8">
    <source>
        <dbReference type="ARBA" id="ARBA00031306"/>
    </source>
</evidence>
<evidence type="ECO:0000256" key="7">
    <source>
        <dbReference type="ARBA" id="ARBA00022842"/>
    </source>
</evidence>
<organism evidence="12 13">
    <name type="scientific">Paraliobacillus ryukyuensis</name>
    <dbReference type="NCBI Taxonomy" id="200904"/>
    <lineage>
        <taxon>Bacteria</taxon>
        <taxon>Bacillati</taxon>
        <taxon>Bacillota</taxon>
        <taxon>Bacilli</taxon>
        <taxon>Bacillales</taxon>
        <taxon>Bacillaceae</taxon>
        <taxon>Paraliobacillus</taxon>
    </lineage>
</organism>
<dbReference type="AlphaFoldDB" id="A0A366EDN5"/>
<dbReference type="Pfam" id="PF02424">
    <property type="entry name" value="ApbE"/>
    <property type="match status" value="1"/>
</dbReference>
<dbReference type="InterPro" id="IPR003374">
    <property type="entry name" value="ApbE-like_sf"/>
</dbReference>
<accession>A0A366EDN5</accession>
<comment type="catalytic activity">
    <reaction evidence="9 10">
        <text>L-threonyl-[protein] + FAD = FMN-L-threonyl-[protein] + AMP + H(+)</text>
        <dbReference type="Rhea" id="RHEA:36847"/>
        <dbReference type="Rhea" id="RHEA-COMP:11060"/>
        <dbReference type="Rhea" id="RHEA-COMP:11061"/>
        <dbReference type="ChEBI" id="CHEBI:15378"/>
        <dbReference type="ChEBI" id="CHEBI:30013"/>
        <dbReference type="ChEBI" id="CHEBI:57692"/>
        <dbReference type="ChEBI" id="CHEBI:74257"/>
        <dbReference type="ChEBI" id="CHEBI:456215"/>
        <dbReference type="EC" id="2.7.1.180"/>
    </reaction>
</comment>